<evidence type="ECO:0000256" key="2">
    <source>
        <dbReference type="ARBA" id="ARBA00022741"/>
    </source>
</evidence>
<comment type="subunit">
    <text evidence="10">Heterodimer of AddA and RexB.</text>
</comment>
<evidence type="ECO:0000256" key="6">
    <source>
        <dbReference type="ARBA" id="ARBA00022839"/>
    </source>
</evidence>
<keyword evidence="8 10" id="KW-0238">DNA-binding</keyword>
<dbReference type="GO" id="GO:0016817">
    <property type="term" value="F:hydrolase activity, acting on acid anhydrides"/>
    <property type="evidence" value="ECO:0007669"/>
    <property type="project" value="InterPro"/>
</dbReference>
<sequence length="1184" mass="136635">MGLEFIIGSASADRETPLVEKARDWLVANPNHEVFYLVPNHIKFETEVSVLNKLHTLEPFNQNKRMASLQLQVFSFTRLAWYYLQNTEGFQSEQVSEAANLMLIRKVLLENSESLTVFKGEVTKPGFIQQLADLFNELLAGNVQETDLTQLITELGNSPKEADFKTKLTEFNYLYQLYLENLAGRQIGITQQISQLAQELPKRDLSQVMFIISGFSRFTAREQELIQTLVSNAAEVKVNLVLDKSYSTELPDSQNMFYDAGKVYFDLYQFARREQVKVYQDTKVGNSEASDLAMLEDFWVQSQELSSKKFDGVLKDNQIKLFETPTSYSEMTEVAGEIRRLVASGEYRYRDIEILTRDLATYEKIIAPIFDNHAIPFYVNNELAMKHHPLLELLINLFNIDERYYRYNDIMRLLRTELMMPSLDSETDYLAWQDSRKEFREKIDLTENVSLAYGYEGFYWTQEKDWLYITYDYNEGDVELDSDQKAQLYSNEVRNHLRRLLVPFYEKMAKAETAIDGATILYEFLVESGVEQEVNFWRRFAIEEGNLEEAKIHEQTWQALMNLLDDYVNILGDMPFDFKEFTTIVTTGLEGLTYSKVPTTLDQVTLSSIDMIHEQKNKVTFMVGMTDTTFPKKIENKTLLSDEERQLVSGHLENGKYLAKETKADLAKEPYIAYLAFHSTADKLYLSYPMGIEGSKDVKVSPYMQLIAKGLSIPIERKGNQVTPEKFEIERISTYRNLISDLLRLKKEAQAAGEFLAPEYVALEKQLLKDPEYQQLSQKLFASLVAKNITETLNQEMVDALYSSTIHGSVSKVENFHQCQYKYFMTYGLKLKERDTFELSPAATGDFYHDALDQLFKVLIREKLMLSELTSDDLNSLTNEVLENVLGEDKFTILSASPRMNYIRYQLSQTIKRVSETLRQQSLRTGMTTVQTEVIFGQIAQTKGLEGLKIDLPNNKALDIRGKIDRLDQIQVGDQNYLAVVDYKSSRHSFDYRDAYFGLAMQMITYLDVALQNAATLVGSEQAKPAGAFYLQVKNPTVDGSLAPEKAQEELLKEFSYKGLLLEDEQLLNNLDRTLDENPRSSVFPYYEKKNGDYSSSQFVSEQDIQLLIEKNRENFKEAGTEIFKGETKLNPAYRDKTRLACQFCNYRSICQFDVLLKENNYNRVEPLKKEDVMARLKPKETEE</sequence>
<comment type="similarity">
    <text evidence="10">Belongs to the helicase family. AddB/RexB type 2 subfamily.</text>
</comment>
<feature type="binding site" evidence="10">
    <location>
        <position position="1145"/>
    </location>
    <ligand>
        <name>[4Fe-4S] cluster</name>
        <dbReference type="ChEBI" id="CHEBI:49883"/>
    </ligand>
</feature>
<dbReference type="Gene3D" id="3.90.320.10">
    <property type="match status" value="1"/>
</dbReference>
<keyword evidence="6 10" id="KW-0269">Exonuclease</keyword>
<evidence type="ECO:0000256" key="10">
    <source>
        <dbReference type="HAMAP-Rule" id="MF_01453"/>
    </source>
</evidence>
<keyword evidence="10" id="KW-0411">Iron-sulfur</keyword>
<dbReference type="PANTHER" id="PTHR30591">
    <property type="entry name" value="RECBCD ENZYME SUBUNIT RECC"/>
    <property type="match status" value="1"/>
</dbReference>
<comment type="miscellaneous">
    <text evidence="10">Despite having helicase-like domains, this subunit does not have helicase activity.</text>
</comment>
<organism evidence="13 14">
    <name type="scientific">Vagococcus coleopterorum</name>
    <dbReference type="NCBI Taxonomy" id="2714946"/>
    <lineage>
        <taxon>Bacteria</taxon>
        <taxon>Bacillati</taxon>
        <taxon>Bacillota</taxon>
        <taxon>Bacilli</taxon>
        <taxon>Lactobacillales</taxon>
        <taxon>Enterococcaceae</taxon>
        <taxon>Vagococcus</taxon>
    </lineage>
</organism>
<reference evidence="13 14" key="1">
    <citation type="submission" date="2020-03" db="EMBL/GenBank/DDBJ databases">
        <title>Vagococcus sp. nov., isolated from beetles.</title>
        <authorList>
            <person name="Hyun D.-W."/>
            <person name="Bae J.-W."/>
        </authorList>
    </citation>
    <scope>NUCLEOTIDE SEQUENCE [LARGE SCALE GENOMIC DNA]</scope>
    <source>
        <strain evidence="13 14">HDW17A</strain>
    </source>
</reference>
<dbReference type="GO" id="GO:0046872">
    <property type="term" value="F:metal ion binding"/>
    <property type="evidence" value="ECO:0007669"/>
    <property type="project" value="UniProtKB-KW"/>
</dbReference>
<keyword evidence="9 10" id="KW-0234">DNA repair</keyword>
<dbReference type="InterPro" id="IPR038726">
    <property type="entry name" value="PDDEXK_AddAB-type"/>
</dbReference>
<dbReference type="HAMAP" id="MF_01453">
    <property type="entry name" value="AddB_type2"/>
    <property type="match status" value="1"/>
</dbReference>
<proteinExistence type="inferred from homology"/>
<dbReference type="RefSeq" id="WP_166008044.1">
    <property type="nucleotide sequence ID" value="NZ_CP049886.1"/>
</dbReference>
<evidence type="ECO:0000256" key="3">
    <source>
        <dbReference type="ARBA" id="ARBA00022763"/>
    </source>
</evidence>
<comment type="function">
    <text evidence="10">The heterodimer acts as both an ATP-dependent DNA helicase and an ATP-dependent, dual-direction single-stranded exonuclease. Recognizes the chi site generating a DNA molecule suitable for the initiation of homologous recombination. This subunit has 5' -&gt; 3' nuclease activity but not helicase activity.</text>
</comment>
<keyword evidence="10" id="KW-0479">Metal-binding</keyword>
<dbReference type="GO" id="GO:0003690">
    <property type="term" value="F:double-stranded DNA binding"/>
    <property type="evidence" value="ECO:0007669"/>
    <property type="project" value="UniProtKB-UniRule"/>
</dbReference>
<keyword evidence="10" id="KW-0004">4Fe-4S</keyword>
<evidence type="ECO:0000256" key="7">
    <source>
        <dbReference type="ARBA" id="ARBA00022840"/>
    </source>
</evidence>
<evidence type="ECO:0000313" key="13">
    <source>
        <dbReference type="EMBL" id="QIL46656.1"/>
    </source>
</evidence>
<dbReference type="Gene3D" id="3.40.50.300">
    <property type="entry name" value="P-loop containing nucleotide triphosphate hydrolases"/>
    <property type="match status" value="3"/>
</dbReference>
<dbReference type="GO" id="GO:0008409">
    <property type="term" value="F:5'-3' exonuclease activity"/>
    <property type="evidence" value="ECO:0007669"/>
    <property type="project" value="UniProtKB-UniRule"/>
</dbReference>
<dbReference type="GO" id="GO:0005524">
    <property type="term" value="F:ATP binding"/>
    <property type="evidence" value="ECO:0007669"/>
    <property type="project" value="UniProtKB-UniRule"/>
</dbReference>
<comment type="cofactor">
    <cofactor evidence="10">
        <name>Mg(2+)</name>
        <dbReference type="ChEBI" id="CHEBI:18420"/>
    </cofactor>
</comment>
<gene>
    <name evidence="10" type="primary">rexB</name>
    <name evidence="13" type="ORF">G7081_05980</name>
</gene>
<dbReference type="InterPro" id="IPR014141">
    <property type="entry name" value="DNA_helicase_suRexB"/>
</dbReference>
<dbReference type="PANTHER" id="PTHR30591:SF1">
    <property type="entry name" value="RECBCD ENZYME SUBUNIT RECC"/>
    <property type="match status" value="1"/>
</dbReference>
<dbReference type="AlphaFoldDB" id="A0A6G8ANS8"/>
<accession>A0A6G8ANS8</accession>
<dbReference type="GO" id="GO:0051539">
    <property type="term" value="F:4 iron, 4 sulfur cluster binding"/>
    <property type="evidence" value="ECO:0007669"/>
    <property type="project" value="UniProtKB-KW"/>
</dbReference>
<dbReference type="InterPro" id="IPR027417">
    <property type="entry name" value="P-loop_NTPase"/>
</dbReference>
<feature type="domain" description="ATP-dependent helicase/deoxyribonuclease subunit B N-terminal" evidence="12">
    <location>
        <begin position="5"/>
        <end position="296"/>
    </location>
</feature>
<dbReference type="SUPFAM" id="SSF52540">
    <property type="entry name" value="P-loop containing nucleoside triphosphate hydrolases"/>
    <property type="match status" value="1"/>
</dbReference>
<evidence type="ECO:0000313" key="14">
    <source>
        <dbReference type="Proteomes" id="UP000500890"/>
    </source>
</evidence>
<keyword evidence="7 10" id="KW-0067">ATP-binding</keyword>
<dbReference type="GO" id="GO:0004386">
    <property type="term" value="F:helicase activity"/>
    <property type="evidence" value="ECO:0007669"/>
    <property type="project" value="UniProtKB-KW"/>
</dbReference>
<evidence type="ECO:0000259" key="11">
    <source>
        <dbReference type="Pfam" id="PF12705"/>
    </source>
</evidence>
<keyword evidence="2 10" id="KW-0547">Nucleotide-binding</keyword>
<dbReference type="EMBL" id="CP049886">
    <property type="protein sequence ID" value="QIL46656.1"/>
    <property type="molecule type" value="Genomic_DNA"/>
</dbReference>
<evidence type="ECO:0000256" key="5">
    <source>
        <dbReference type="ARBA" id="ARBA00022806"/>
    </source>
</evidence>
<dbReference type="Proteomes" id="UP000500890">
    <property type="component" value="Chromosome"/>
</dbReference>
<keyword evidence="10" id="KW-0408">Iron</keyword>
<keyword evidence="5 10" id="KW-0347">Helicase</keyword>
<dbReference type="Pfam" id="PF21445">
    <property type="entry name" value="ADDB_N"/>
    <property type="match status" value="1"/>
</dbReference>
<feature type="binding site" evidence="10">
    <location>
        <position position="819"/>
    </location>
    <ligand>
        <name>[4Fe-4S] cluster</name>
        <dbReference type="ChEBI" id="CHEBI:49883"/>
    </ligand>
</feature>
<name>A0A6G8ANS8_9ENTE</name>
<keyword evidence="3 10" id="KW-0227">DNA damage</keyword>
<feature type="binding site" evidence="10">
    <location>
        <position position="1151"/>
    </location>
    <ligand>
        <name>[4Fe-4S] cluster</name>
        <dbReference type="ChEBI" id="CHEBI:49883"/>
    </ligand>
</feature>
<keyword evidence="1 10" id="KW-0540">Nuclease</keyword>
<protein>
    <recommendedName>
        <fullName evidence="10">ATP-dependent helicase/deoxyribonuclease subunit B</fullName>
        <ecNumber evidence="10">3.1.-.-</ecNumber>
    </recommendedName>
    <alternativeName>
        <fullName evidence="10">ATP-dependent helicase/nuclease subunit RexB</fullName>
    </alternativeName>
</protein>
<dbReference type="KEGG" id="vah:G7081_05980"/>
<evidence type="ECO:0000256" key="9">
    <source>
        <dbReference type="ARBA" id="ARBA00023204"/>
    </source>
</evidence>
<evidence type="ECO:0000256" key="8">
    <source>
        <dbReference type="ARBA" id="ARBA00023125"/>
    </source>
</evidence>
<dbReference type="InterPro" id="IPR049035">
    <property type="entry name" value="ADDB_N"/>
</dbReference>
<evidence type="ECO:0000259" key="12">
    <source>
        <dbReference type="Pfam" id="PF21445"/>
    </source>
</evidence>
<keyword evidence="4 10" id="KW-0378">Hydrolase</keyword>
<comment type="cofactor">
    <cofactor evidence="10">
        <name>[4Fe-4S] cluster</name>
        <dbReference type="ChEBI" id="CHEBI:49883"/>
    </cofactor>
    <text evidence="10">Binds 1 [4Fe-4S] cluster.</text>
</comment>
<dbReference type="EC" id="3.1.-.-" evidence="10"/>
<evidence type="ECO:0000256" key="1">
    <source>
        <dbReference type="ARBA" id="ARBA00022722"/>
    </source>
</evidence>
<feature type="domain" description="PD-(D/E)XK endonuclease-like" evidence="11">
    <location>
        <begin position="809"/>
        <end position="1152"/>
    </location>
</feature>
<dbReference type="Pfam" id="PF12705">
    <property type="entry name" value="PDDEXK_1"/>
    <property type="match status" value="1"/>
</dbReference>
<keyword evidence="14" id="KW-1185">Reference proteome</keyword>
<dbReference type="GO" id="GO:0000724">
    <property type="term" value="P:double-strand break repair via homologous recombination"/>
    <property type="evidence" value="ECO:0007669"/>
    <property type="project" value="UniProtKB-UniRule"/>
</dbReference>
<evidence type="ECO:0000256" key="4">
    <source>
        <dbReference type="ARBA" id="ARBA00022801"/>
    </source>
</evidence>
<dbReference type="InterPro" id="IPR011604">
    <property type="entry name" value="PDDEXK-like_dom_sf"/>
</dbReference>